<dbReference type="InterPro" id="IPR029044">
    <property type="entry name" value="Nucleotide-diphossugar_trans"/>
</dbReference>
<dbReference type="InterPro" id="IPR050793">
    <property type="entry name" value="CMP-NeuNAc_synthase"/>
</dbReference>
<name>A0A4R5V622_9BACT</name>
<dbReference type="Pfam" id="PF02348">
    <property type="entry name" value="CTP_transf_3"/>
    <property type="match status" value="1"/>
</dbReference>
<dbReference type="PANTHER" id="PTHR21485:SF6">
    <property type="entry name" value="N-ACYLNEURAMINATE CYTIDYLYLTRANSFERASE-RELATED"/>
    <property type="match status" value="1"/>
</dbReference>
<accession>A0A4R5V622</accession>
<evidence type="ECO:0000313" key="2">
    <source>
        <dbReference type="Proteomes" id="UP000295438"/>
    </source>
</evidence>
<dbReference type="Gene3D" id="3.90.550.10">
    <property type="entry name" value="Spore Coat Polysaccharide Biosynthesis Protein SpsA, Chain A"/>
    <property type="match status" value="1"/>
</dbReference>
<gene>
    <name evidence="1" type="ORF">E1898_05575</name>
</gene>
<reference evidence="1 2" key="1">
    <citation type="submission" date="2019-03" db="EMBL/GenBank/DDBJ databases">
        <title>Algoriphagus aquimaris sp. nov., isolated form marine sediment in Pohang, Korea.</title>
        <authorList>
            <person name="Kim J."/>
            <person name="Yoon S.-H."/>
            <person name="Lee S.-S."/>
        </authorList>
    </citation>
    <scope>NUCLEOTIDE SEQUENCE [LARGE SCALE GENOMIC DNA]</scope>
    <source>
        <strain evidence="1 2">F21</strain>
    </source>
</reference>
<organism evidence="1 2">
    <name type="scientific">Algoriphagus formosus</name>
    <dbReference type="NCBI Taxonomy" id="2007308"/>
    <lineage>
        <taxon>Bacteria</taxon>
        <taxon>Pseudomonadati</taxon>
        <taxon>Bacteroidota</taxon>
        <taxon>Cytophagia</taxon>
        <taxon>Cytophagales</taxon>
        <taxon>Cyclobacteriaceae</taxon>
        <taxon>Algoriphagus</taxon>
    </lineage>
</organism>
<proteinExistence type="predicted"/>
<evidence type="ECO:0000313" key="1">
    <source>
        <dbReference type="EMBL" id="TDK47334.1"/>
    </source>
</evidence>
<keyword evidence="1" id="KW-0808">Transferase</keyword>
<dbReference type="AlphaFoldDB" id="A0A4R5V622"/>
<dbReference type="GO" id="GO:0008781">
    <property type="term" value="F:N-acylneuraminate cytidylyltransferase activity"/>
    <property type="evidence" value="ECO:0007669"/>
    <property type="project" value="TreeGrafter"/>
</dbReference>
<dbReference type="SUPFAM" id="SSF53448">
    <property type="entry name" value="Nucleotide-diphospho-sugar transferases"/>
    <property type="match status" value="1"/>
</dbReference>
<protein>
    <submittedName>
        <fullName evidence="1">Acylneuraminate cytidylyltransferase family protein</fullName>
    </submittedName>
</protein>
<keyword evidence="1" id="KW-0548">Nucleotidyltransferase</keyword>
<dbReference type="EMBL" id="SMUW01000029">
    <property type="protein sequence ID" value="TDK47334.1"/>
    <property type="molecule type" value="Genomic_DNA"/>
</dbReference>
<dbReference type="CDD" id="cd02513">
    <property type="entry name" value="CMP-NeuAc_Synthase"/>
    <property type="match status" value="1"/>
</dbReference>
<dbReference type="InterPro" id="IPR003329">
    <property type="entry name" value="Cytidylyl_trans"/>
</dbReference>
<sequence length="234" mass="26091">MKILGLIPARGGSKGIPGKNIKLLNGKPLLVYTFESAQKSSLLSKTILSSDDAEIIQTAQELGLEVPFVRPTNLADDKSPTLPVIQHALRFFLEKGENFDAVCLLQTTYPFRASGLIDKAIEKFIQMDVDALISVLPVPHEFNPHWVFEPDNSGLLNISTGEKKIISRRQDLPPAYIRDGAIYLTKAKTLLEEGSLYGDSLTYFETDPSNYVNLDTFQDWQKAEELVLRLSPKI</sequence>
<dbReference type="Proteomes" id="UP000295438">
    <property type="component" value="Unassembled WGS sequence"/>
</dbReference>
<comment type="caution">
    <text evidence="1">The sequence shown here is derived from an EMBL/GenBank/DDBJ whole genome shotgun (WGS) entry which is preliminary data.</text>
</comment>
<keyword evidence="2" id="KW-1185">Reference proteome</keyword>
<dbReference type="RefSeq" id="WP_133390157.1">
    <property type="nucleotide sequence ID" value="NZ_SMUW01000029.1"/>
</dbReference>
<dbReference type="PANTHER" id="PTHR21485">
    <property type="entry name" value="HAD SUPERFAMILY MEMBERS CMAS AND KDSC"/>
    <property type="match status" value="1"/>
</dbReference>